<sequence length="126" mass="13599">MLGTVTLLIVAGVTAEPDQSGSLFRPAATTLLPLDWAKMPLSLGLLMSPWTAHAILPNLYRDMAETRQIRHICDRCGDCNSGYLMYGEATTDEITNNVIAATKSRSLAIVLTVLVALMPISKVPLT</sequence>
<gene>
    <name evidence="2" type="ORF">IEQ34_025531</name>
</gene>
<protein>
    <submittedName>
        <fullName evidence="2">Uncharacterized protein</fullName>
    </submittedName>
</protein>
<evidence type="ECO:0000313" key="2">
    <source>
        <dbReference type="EMBL" id="KAH0444937.1"/>
    </source>
</evidence>
<dbReference type="EMBL" id="JAGFBR010000408">
    <property type="protein sequence ID" value="KAH0444937.1"/>
    <property type="molecule type" value="Genomic_DNA"/>
</dbReference>
<keyword evidence="1" id="KW-0732">Signal</keyword>
<organism evidence="2 3">
    <name type="scientific">Dendrobium chrysotoxum</name>
    <name type="common">Orchid</name>
    <dbReference type="NCBI Taxonomy" id="161865"/>
    <lineage>
        <taxon>Eukaryota</taxon>
        <taxon>Viridiplantae</taxon>
        <taxon>Streptophyta</taxon>
        <taxon>Embryophyta</taxon>
        <taxon>Tracheophyta</taxon>
        <taxon>Spermatophyta</taxon>
        <taxon>Magnoliopsida</taxon>
        <taxon>Liliopsida</taxon>
        <taxon>Asparagales</taxon>
        <taxon>Orchidaceae</taxon>
        <taxon>Epidendroideae</taxon>
        <taxon>Malaxideae</taxon>
        <taxon>Dendrobiinae</taxon>
        <taxon>Dendrobium</taxon>
    </lineage>
</organism>
<feature type="signal peptide" evidence="1">
    <location>
        <begin position="1"/>
        <end position="15"/>
    </location>
</feature>
<dbReference type="Proteomes" id="UP000775213">
    <property type="component" value="Unassembled WGS sequence"/>
</dbReference>
<evidence type="ECO:0000256" key="1">
    <source>
        <dbReference type="SAM" id="SignalP"/>
    </source>
</evidence>
<comment type="caution">
    <text evidence="2">The sequence shown here is derived from an EMBL/GenBank/DDBJ whole genome shotgun (WGS) entry which is preliminary data.</text>
</comment>
<accession>A0AAV7FJ04</accession>
<keyword evidence="3" id="KW-1185">Reference proteome</keyword>
<proteinExistence type="predicted"/>
<name>A0AAV7FJ04_DENCH</name>
<dbReference type="AlphaFoldDB" id="A0AAV7FJ04"/>
<reference evidence="2 3" key="1">
    <citation type="journal article" date="2021" name="Hortic Res">
        <title>Chromosome-scale assembly of the Dendrobium chrysotoxum genome enhances the understanding of orchid evolution.</title>
        <authorList>
            <person name="Zhang Y."/>
            <person name="Zhang G.Q."/>
            <person name="Zhang D."/>
            <person name="Liu X.D."/>
            <person name="Xu X.Y."/>
            <person name="Sun W.H."/>
            <person name="Yu X."/>
            <person name="Zhu X."/>
            <person name="Wang Z.W."/>
            <person name="Zhao X."/>
            <person name="Zhong W.Y."/>
            <person name="Chen H."/>
            <person name="Yin W.L."/>
            <person name="Huang T."/>
            <person name="Niu S.C."/>
            <person name="Liu Z.J."/>
        </authorList>
    </citation>
    <scope>NUCLEOTIDE SEQUENCE [LARGE SCALE GENOMIC DNA]</scope>
    <source>
        <strain evidence="2">Lindl</strain>
    </source>
</reference>
<evidence type="ECO:0000313" key="3">
    <source>
        <dbReference type="Proteomes" id="UP000775213"/>
    </source>
</evidence>
<feature type="chain" id="PRO_5043877024" evidence="1">
    <location>
        <begin position="16"/>
        <end position="126"/>
    </location>
</feature>